<keyword evidence="2" id="KW-1185">Reference proteome</keyword>
<evidence type="ECO:0000313" key="1">
    <source>
        <dbReference type="EMBL" id="SNS18598.1"/>
    </source>
</evidence>
<dbReference type="EMBL" id="FZOK01000005">
    <property type="protein sequence ID" value="SNS18598.1"/>
    <property type="molecule type" value="Genomic_DNA"/>
</dbReference>
<accession>A0A239CFZ7</accession>
<sequence>MKKISIFLLIPILSYGQSDTDGKMPPESVLYAEGK</sequence>
<reference evidence="2" key="1">
    <citation type="submission" date="2017-06" db="EMBL/GenBank/DDBJ databases">
        <authorList>
            <person name="Varghese N."/>
            <person name="Submissions S."/>
        </authorList>
    </citation>
    <scope>NUCLEOTIDE SEQUENCE [LARGE SCALE GENOMIC DNA]</scope>
    <source>
        <strain evidence="2">5C</strain>
    </source>
</reference>
<dbReference type="Proteomes" id="UP000198480">
    <property type="component" value="Unassembled WGS sequence"/>
</dbReference>
<name>A0A239CFZ7_9BACT</name>
<protein>
    <submittedName>
        <fullName evidence="1">Uncharacterized protein</fullName>
    </submittedName>
</protein>
<dbReference type="AlphaFoldDB" id="A0A239CFZ7"/>
<organism evidence="1 2">
    <name type="scientific">Belliella buryatensis</name>
    <dbReference type="NCBI Taxonomy" id="1500549"/>
    <lineage>
        <taxon>Bacteria</taxon>
        <taxon>Pseudomonadati</taxon>
        <taxon>Bacteroidota</taxon>
        <taxon>Cytophagia</taxon>
        <taxon>Cytophagales</taxon>
        <taxon>Cyclobacteriaceae</taxon>
        <taxon>Belliella</taxon>
    </lineage>
</organism>
<proteinExistence type="predicted"/>
<evidence type="ECO:0000313" key="2">
    <source>
        <dbReference type="Proteomes" id="UP000198480"/>
    </source>
</evidence>
<gene>
    <name evidence="1" type="ORF">SAMN06295967_1052</name>
</gene>